<keyword evidence="5" id="KW-0812">Transmembrane</keyword>
<dbReference type="InterPro" id="IPR016190">
    <property type="entry name" value="Transl_init_fac_IF2/IF5_Zn-bd"/>
</dbReference>
<dbReference type="InterPro" id="IPR016189">
    <property type="entry name" value="Transl_init_fac_IF2/IF5_N"/>
</dbReference>
<evidence type="ECO:0000313" key="8">
    <source>
        <dbReference type="Proteomes" id="UP000654075"/>
    </source>
</evidence>
<evidence type="ECO:0000256" key="4">
    <source>
        <dbReference type="SAM" id="MobiDB-lite"/>
    </source>
</evidence>
<sequence>MRTVAICVAGLLRSLPDVAQYMQEFFVGPLNADLFVSGPLEATADWIVALAHFPTLANVRLERENVSQVLRNSPTQGWQSVVNLRGNWLGCWEGDADKQAARRWGAGLCIYYSQKQCTTMIKDSEQKRGMMYERVIFSRPHLRWMGPHIPLEFLSPEDIWIVDGEDNGGLNDRHWVMPRNDMDLMLGAWDWIADGRAAKVVEGLGLPWLSAEIFFSLIFFRFSAMPEADEEEQQLGRAASAAAAAAAALPSSCTESMAHTVMVCSGTTPSYFVAPDFAPLTLSWGWLVLGAALGCLFTLLLFTSPLFSVLLQGFHCAPPAGGVCQLASVAQEVLQTVEDAAQRQVLQHLLAHGEDGLQQLAADSGLSPETLLAGVLVGRSPSGRPPSLVDSALPTVHGARNFHGRLRPRQQVLVNFAAGGSQLLLDQPAIRNSRWSTWEAVTALPSVSPLRLFSHVFPRLGSLLPCLDRRRSPWAGVRVGEASCPGPVNPEQRSRSLHALAQMGLFSFPSDAAAPGLEPSPFLDAATRARAVPVPPQLAGLRHDLAARVEAAEAALLPGDVAPMADPPLFARAARPEHEGDLIPFPGFSPNRGPLFDPRFHDDGLVSPPVDPPPSDSDTHSPVWSPRSVLSVATCWSGEATQLDLQSQLSFANTLADSVEGGCGCMNLPAGRLASSTLSAVPPPPLEPPPPFPSAPLLPPPPVDVNPMLGTLPMPASRQAAAAARDVFDLAGRIGVVPAGSDLPVSASRALTSHGWSAFNVPLIWSAASPDSTDAVVEWMQTACTGSGDRFEVDGVILSAGQSVRAAWLALRSAIRAWGVNSAADLTDWMVRQGLPAVRHPCYFIRFAQELVLQTAAATHGGVLVLDALYVSITLHIGRHPQIATPASRARPPAQPRAARLPAPRLPSRGSTPVHSGSPAPVRPPGASAPAASQCCDLWALRGPSTWPAWNSATLDFLFWIAPGVPTFRRVPPSQQARFARVIQSIANAVYTAPDAAAAESAFLLLLGHHRLLLAAPVRVRLPQQYPRARAARMQLGQEQCGIVESRLDLFERGEWEQLLLVVASLAADSVPVLRDSAPADDEEAADLELGRVLQLIRAGELRRAVDRLCSLGLAQGSAEELAQALRSKFVVGAFPQAEPLDVPFPLGCRAARTPTLDLESFIVALRTAPRKTGADSSGSRLEHWQVLLSDEAALQSVHRVLDDLTRGAVPGGRLGRAATGFLLGLLTPLAKPDGGVRPIAAPQTLRRLLSRSVAHQFKDRFGDCLAPLQCAVGLPGGGEVAHKTVTAFAAAHPTHVFFKLDARNAYNSQWRKSSVTQASQDLPELAGLWSLCYCRGDVRSKYLFRRGSEQFWIESDAGVDQGDGLAPALFSFGMKRPSEALLQHLRHLSNALAADQPVLVLLYLDDVVIAVPPALVPLVLPAASAAFGPGLGGAPGAGLELEPTKTEAWCPTGLRPVSLPLGVKWKATGFVFLGSAVHDLPVMRGLIDAGLVVGAAADFNAPALHWASAAAACSSLADRVLALYRRRSEIGIAQGEAILNAGQCGQLVLRFCLEPKLLHLLRSTPPDLLTGAVGPVDSLLQSVLAEIGGVSRFLPDTSVQAALPVRDGGCGIGSLALKHHAAFLGSWALCLQPVLARLPRADATSLQLALVSDDRSHPVACHILSASAALVAAGVTPDRAPCWEACSAESQSKQQHSLSKCVAAAVRNDLLSRVAAPDAARIRSCGGTGAGAFLFAPASEAAGTELLDGVLQFSLRWRLGAASSTAGLRCQIGCHARNGEPCGALVDRLGDHVAVCKYGGYKTIRHSRLVRLLRTILRESGASVSGREVEVPAWQRPDGTRARLDIAFVVDGARTFVDLTVRHPRALKYVARAAFSDGVASQVAEAAKRERYPASAADGLLAAEPFCIESFGRLGPAALRLLHAARQRAVEHDSNLSGWAGVASFSRWLALLSCEVQRALIEASQAMWGSIGRLAAEEPEWQSLVAAALPFAGQVLDKLLRRLAAGGPLSARFDFGSKKKSKKKKEDKAEKGDGEDEGVGLGGDLVGVDWSRGPVYTYDEMLTRLYKIIEDKNPTLGTKERYVLKPPQTVRVGSKKVAWVNFSELCGMMKRPVEQVVQFVLAEFGTEGSIAGAATTRAEGAGADGQLILKGRYLPKHCESLLRKYIKEYVTCEMCKSANTSLKKDSSTRLFVVECTNCGANRTAASIKSGYHSVTRGDRRAAKQAKG</sequence>
<feature type="region of interest" description="Disordered" evidence="4">
    <location>
        <begin position="884"/>
        <end position="928"/>
    </location>
</feature>
<dbReference type="SUPFAM" id="SSF100966">
    <property type="entry name" value="Translation initiation factor 2 beta, aIF2beta, N-terminal domain"/>
    <property type="match status" value="1"/>
</dbReference>
<feature type="domain" description="Reverse transcriptase" evidence="6">
    <location>
        <begin position="1211"/>
        <end position="1478"/>
    </location>
</feature>
<feature type="compositionally biased region" description="Low complexity" evidence="4">
    <location>
        <begin position="886"/>
        <end position="909"/>
    </location>
</feature>
<comment type="similarity">
    <text evidence="1">Belongs to the eIF-2-beta/eIF-5 family.</text>
</comment>
<dbReference type="PROSITE" id="PS50878">
    <property type="entry name" value="RT_POL"/>
    <property type="match status" value="1"/>
</dbReference>
<name>A0A813DT23_POLGL</name>
<dbReference type="InterPro" id="IPR002735">
    <property type="entry name" value="Transl_init_fac_IF2/IF5_dom"/>
</dbReference>
<dbReference type="SMART" id="SM00653">
    <property type="entry name" value="eIF2B_5"/>
    <property type="match status" value="1"/>
</dbReference>
<dbReference type="Pfam" id="PF00078">
    <property type="entry name" value="RVT_1"/>
    <property type="match status" value="1"/>
</dbReference>
<dbReference type="InterPro" id="IPR045196">
    <property type="entry name" value="IF2/IF5"/>
</dbReference>
<evidence type="ECO:0000256" key="2">
    <source>
        <dbReference type="ARBA" id="ARBA00022540"/>
    </source>
</evidence>
<keyword evidence="8" id="KW-1185">Reference proteome</keyword>
<evidence type="ECO:0000256" key="3">
    <source>
        <dbReference type="ARBA" id="ARBA00022917"/>
    </source>
</evidence>
<evidence type="ECO:0000259" key="6">
    <source>
        <dbReference type="PROSITE" id="PS50878"/>
    </source>
</evidence>
<dbReference type="SUPFAM" id="SSF75689">
    <property type="entry name" value="Zinc-binding domain of translation initiation factor 2 beta"/>
    <property type="match status" value="1"/>
</dbReference>
<evidence type="ECO:0000256" key="1">
    <source>
        <dbReference type="ARBA" id="ARBA00010397"/>
    </source>
</evidence>
<dbReference type="Pfam" id="PF01873">
    <property type="entry name" value="eIF-5_eIF-2B"/>
    <property type="match status" value="1"/>
</dbReference>
<dbReference type="PANTHER" id="PTHR23001">
    <property type="entry name" value="EUKARYOTIC TRANSLATION INITIATION FACTOR"/>
    <property type="match status" value="1"/>
</dbReference>
<dbReference type="GO" id="GO:0003729">
    <property type="term" value="F:mRNA binding"/>
    <property type="evidence" value="ECO:0007669"/>
    <property type="project" value="TreeGrafter"/>
</dbReference>
<keyword evidence="3" id="KW-0648">Protein biosynthesis</keyword>
<dbReference type="Gene3D" id="3.30.30.170">
    <property type="match status" value="1"/>
</dbReference>
<organism evidence="7 8">
    <name type="scientific">Polarella glacialis</name>
    <name type="common">Dinoflagellate</name>
    <dbReference type="NCBI Taxonomy" id="89957"/>
    <lineage>
        <taxon>Eukaryota</taxon>
        <taxon>Sar</taxon>
        <taxon>Alveolata</taxon>
        <taxon>Dinophyceae</taxon>
        <taxon>Suessiales</taxon>
        <taxon>Suessiaceae</taxon>
        <taxon>Polarella</taxon>
    </lineage>
</organism>
<evidence type="ECO:0000313" key="7">
    <source>
        <dbReference type="EMBL" id="CAE8591840.1"/>
    </source>
</evidence>
<keyword evidence="5" id="KW-1133">Transmembrane helix</keyword>
<feature type="transmembrane region" description="Helical" evidence="5">
    <location>
        <begin position="286"/>
        <end position="311"/>
    </location>
</feature>
<dbReference type="GO" id="GO:0005850">
    <property type="term" value="C:eukaryotic translation initiation factor 2 complex"/>
    <property type="evidence" value="ECO:0007669"/>
    <property type="project" value="TreeGrafter"/>
</dbReference>
<accession>A0A813DT23</accession>
<keyword evidence="5" id="KW-0472">Membrane</keyword>
<dbReference type="GO" id="GO:0001731">
    <property type="term" value="P:formation of translation preinitiation complex"/>
    <property type="evidence" value="ECO:0007669"/>
    <property type="project" value="TreeGrafter"/>
</dbReference>
<dbReference type="OrthoDB" id="7485566at2759"/>
<dbReference type="EMBL" id="CAJNNV010005257">
    <property type="protein sequence ID" value="CAE8591840.1"/>
    <property type="molecule type" value="Genomic_DNA"/>
</dbReference>
<dbReference type="GO" id="GO:0003743">
    <property type="term" value="F:translation initiation factor activity"/>
    <property type="evidence" value="ECO:0007669"/>
    <property type="project" value="UniProtKB-KW"/>
</dbReference>
<dbReference type="GO" id="GO:0031369">
    <property type="term" value="F:translation initiation factor binding"/>
    <property type="evidence" value="ECO:0007669"/>
    <property type="project" value="TreeGrafter"/>
</dbReference>
<feature type="region of interest" description="Disordered" evidence="4">
    <location>
        <begin position="596"/>
        <end position="623"/>
    </location>
</feature>
<dbReference type="Proteomes" id="UP000654075">
    <property type="component" value="Unassembled WGS sequence"/>
</dbReference>
<dbReference type="InterPro" id="IPR000477">
    <property type="entry name" value="RT_dom"/>
</dbReference>
<proteinExistence type="inferred from homology"/>
<gene>
    <name evidence="7" type="ORF">PGLA1383_LOCUS10500</name>
</gene>
<dbReference type="PANTHER" id="PTHR23001:SF3">
    <property type="entry name" value="EUKARYOTIC TRANSLATION INITIATION FACTOR 2 SUBUNIT 2"/>
    <property type="match status" value="1"/>
</dbReference>
<comment type="caution">
    <text evidence="7">The sequence shown here is derived from an EMBL/GenBank/DDBJ whole genome shotgun (WGS) entry which is preliminary data.</text>
</comment>
<dbReference type="FunFam" id="3.30.30.170:FF:000001">
    <property type="entry name" value="Eukaryotic translation initiation factor 2 subunit"/>
    <property type="match status" value="1"/>
</dbReference>
<keyword evidence="2" id="KW-0396">Initiation factor</keyword>
<reference evidence="7" key="1">
    <citation type="submission" date="2021-02" db="EMBL/GenBank/DDBJ databases">
        <authorList>
            <person name="Dougan E. K."/>
            <person name="Rhodes N."/>
            <person name="Thang M."/>
            <person name="Chan C."/>
        </authorList>
    </citation>
    <scope>NUCLEOTIDE SEQUENCE</scope>
</reference>
<evidence type="ECO:0000256" key="5">
    <source>
        <dbReference type="SAM" id="Phobius"/>
    </source>
</evidence>
<protein>
    <recommendedName>
        <fullName evidence="6">Reverse transcriptase domain-containing protein</fullName>
    </recommendedName>
</protein>